<proteinExistence type="predicted"/>
<feature type="compositionally biased region" description="Basic and acidic residues" evidence="1">
    <location>
        <begin position="72"/>
        <end position="82"/>
    </location>
</feature>
<feature type="compositionally biased region" description="Pro residues" evidence="1">
    <location>
        <begin position="322"/>
        <end position="335"/>
    </location>
</feature>
<accession>A0A0D2F7X6</accession>
<feature type="compositionally biased region" description="Polar residues" evidence="1">
    <location>
        <begin position="235"/>
        <end position="258"/>
    </location>
</feature>
<feature type="compositionally biased region" description="Basic and acidic residues" evidence="1">
    <location>
        <begin position="556"/>
        <end position="574"/>
    </location>
</feature>
<feature type="compositionally biased region" description="Basic and acidic residues" evidence="1">
    <location>
        <begin position="377"/>
        <end position="387"/>
    </location>
</feature>
<dbReference type="GeneID" id="27694708"/>
<feature type="region of interest" description="Disordered" evidence="1">
    <location>
        <begin position="990"/>
        <end position="1015"/>
    </location>
</feature>
<feature type="region of interest" description="Disordered" evidence="1">
    <location>
        <begin position="123"/>
        <end position="515"/>
    </location>
</feature>
<feature type="compositionally biased region" description="Basic and acidic residues" evidence="1">
    <location>
        <begin position="585"/>
        <end position="609"/>
    </location>
</feature>
<feature type="compositionally biased region" description="Polar residues" evidence="1">
    <location>
        <begin position="777"/>
        <end position="786"/>
    </location>
</feature>
<feature type="region of interest" description="Disordered" evidence="1">
    <location>
        <begin position="1"/>
        <end position="100"/>
    </location>
</feature>
<feature type="compositionally biased region" description="Polar residues" evidence="1">
    <location>
        <begin position="445"/>
        <end position="454"/>
    </location>
</feature>
<feature type="region of interest" description="Disordered" evidence="1">
    <location>
        <begin position="556"/>
        <end position="801"/>
    </location>
</feature>
<feature type="compositionally biased region" description="Basic residues" evidence="1">
    <location>
        <begin position="1274"/>
        <end position="1289"/>
    </location>
</feature>
<dbReference type="OrthoDB" id="310870at2759"/>
<feature type="region of interest" description="Disordered" evidence="1">
    <location>
        <begin position="1237"/>
        <end position="1289"/>
    </location>
</feature>
<evidence type="ECO:0000313" key="2">
    <source>
        <dbReference type="EMBL" id="KIW98196.1"/>
    </source>
</evidence>
<evidence type="ECO:0000256" key="1">
    <source>
        <dbReference type="SAM" id="MobiDB-lite"/>
    </source>
</evidence>
<name>A0A0D2F7X6_CLAB1</name>
<dbReference type="Proteomes" id="UP000053789">
    <property type="component" value="Unassembled WGS sequence"/>
</dbReference>
<evidence type="ECO:0000313" key="3">
    <source>
        <dbReference type="Proteomes" id="UP000053789"/>
    </source>
</evidence>
<reference evidence="2" key="1">
    <citation type="submission" date="2015-01" db="EMBL/GenBank/DDBJ databases">
        <title>The Genome Sequence of Cladophialophora bantiana CBS 173.52.</title>
        <authorList>
            <consortium name="The Broad Institute Genomics Platform"/>
            <person name="Cuomo C."/>
            <person name="de Hoog S."/>
            <person name="Gorbushina A."/>
            <person name="Stielow B."/>
            <person name="Teixiera M."/>
            <person name="Abouelleil A."/>
            <person name="Chapman S.B."/>
            <person name="Priest M."/>
            <person name="Young S.K."/>
            <person name="Wortman J."/>
            <person name="Nusbaum C."/>
            <person name="Birren B."/>
        </authorList>
    </citation>
    <scope>NUCLEOTIDE SEQUENCE [LARGE SCALE GENOMIC DNA]</scope>
    <source>
        <strain evidence="2">CBS 173.52</strain>
    </source>
</reference>
<organism evidence="2 3">
    <name type="scientific">Cladophialophora bantiana (strain ATCC 10958 / CBS 173.52 / CDC B-1940 / NIH 8579)</name>
    <name type="common">Xylohypha bantiana</name>
    <dbReference type="NCBI Taxonomy" id="1442370"/>
    <lineage>
        <taxon>Eukaryota</taxon>
        <taxon>Fungi</taxon>
        <taxon>Dikarya</taxon>
        <taxon>Ascomycota</taxon>
        <taxon>Pezizomycotina</taxon>
        <taxon>Eurotiomycetes</taxon>
        <taxon>Chaetothyriomycetidae</taxon>
        <taxon>Chaetothyriales</taxon>
        <taxon>Herpotrichiellaceae</taxon>
        <taxon>Cladophialophora</taxon>
    </lineage>
</organism>
<evidence type="ECO:0008006" key="4">
    <source>
        <dbReference type="Google" id="ProtNLM"/>
    </source>
</evidence>
<feature type="compositionally biased region" description="Low complexity" evidence="1">
    <location>
        <begin position="1257"/>
        <end position="1267"/>
    </location>
</feature>
<protein>
    <recommendedName>
        <fullName evidence="4">PI-PLC Y-box domain-containing protein</fullName>
    </recommendedName>
</protein>
<feature type="compositionally biased region" description="Polar residues" evidence="1">
    <location>
        <begin position="173"/>
        <end position="185"/>
    </location>
</feature>
<feature type="compositionally biased region" description="Polar residues" evidence="1">
    <location>
        <begin position="688"/>
        <end position="699"/>
    </location>
</feature>
<keyword evidence="3" id="KW-1185">Reference proteome</keyword>
<dbReference type="HOGENOM" id="CLU_002517_0_0_1"/>
<feature type="compositionally biased region" description="Low complexity" evidence="1">
    <location>
        <begin position="123"/>
        <end position="132"/>
    </location>
</feature>
<feature type="compositionally biased region" description="Basic and acidic residues" evidence="1">
    <location>
        <begin position="206"/>
        <end position="217"/>
    </location>
</feature>
<sequence>MAEQRAQDVVNQSQSVGDLSPSDAPATTSTPDIKVSGDDIGKDSNEVEAEIAPKENGIHTVSSLKMEELEDGSARSDTDTSRAEGSVAGDKVTEPKPLKKFAAKPVSFAKYSVPKVIAANAAAKTNEKTPTPHSSTSSLAQAGRPRLVAKTTSSLQSKAKPYQSASPDPMQVWNKNRVTPQPSTKHLTDEELKQQYGIHLTSRIQADSEGKEAKWADIDDDEDDWAPETIEWNDGTKSTLTHADVTPQTSEKPATPSESGDKSKPAASSKPSAPQFASSVGPNATVLKLGASAERQQAQKAATLQAKSPAEKPSIITKATPAPAPAKSPWAPLPPVDKISPVAINPQPMPPSSRFPPSHTYTQSPSLLKAPSPAKEISADDFNRSWRDSLPGQQRELYVPGSGRYEAVSEPRRRMSRNDQGFRAPAVLQRPSQTDVHAPAEPSPAFQTNRTSTDQARRRASSTISGGSGQFGRRMSIKSGELPTPSVDTQRHDAESAIRPTSRDGPLSATQTPTYQVRGMGDYMSVGATSATDADIEAQRAQQRALMKENIERARKRKIEEEQRLEAEKQERIRLKLASLGPDPKLAKKSEETAKEKGAPENEVKKDSEPSSQVTAPSVSTTATTTHSPPKPPQPLASGEPQQYGMMKVHPLDSVKKMATSLPRPPESQRLAAREKVETSPADHPKQETLQVPSPTVNGVRTVPDMRRTSGHEPTAVSEPSPKLPKPSAVVSDARSGWGDVRHDHRPPQTANLWGLPNNKALGNGTFDQSLAGYSPQDLSRTSSTAAGWMNGRTPHSGRSPQIQHVNHILADNRSYSYQSVNSPDQGPLAADSEADSLFPTTKPAPIAPPQPQQVHPGMNGLPNGQRPNGVDAWNNFHAVASQQERAESEKIQREMMTRREEEMRTGVRQGPAYTFNETWRQVQVGDQAQRSLSGVSQSSVPASSVFGAVGSLPTTDVGTRVINGPPGRGSRFFPQPIGPQHPLHDRRAVTYSHPEPPRTPSPPPAEEYASFHPAFDGDFTRPVVHFPQKPVVKLPPAMPLTPPSPVHIQPEPSSTTPLTWAARVSMPPPPPPPAPLRAVSTPIVQNPSWQERFNGLLGKKNSPARDSAQPVGIVLAVASSTREPLDVQHMQVPAASVSLPVEVRPTPLSNDTSVTTKDVESEDDLFEDRELGSLPTIKFPLETPMLPKSPFFASRALAPSPEVTSVSPFMVTNWVERHRSNGPQFALIKFPGSSKAVKKELPVRGPSAPYHGGRQRFGSGPPSSSGSFGGKSYRNRGGPRSRQASKAH</sequence>
<gene>
    <name evidence="2" type="ORF">Z519_01780</name>
</gene>
<dbReference type="VEuPathDB" id="FungiDB:Z519_01780"/>
<feature type="compositionally biased region" description="Basic and acidic residues" evidence="1">
    <location>
        <begin position="407"/>
        <end position="417"/>
    </location>
</feature>
<feature type="compositionally biased region" description="Low complexity" evidence="1">
    <location>
        <begin position="610"/>
        <end position="628"/>
    </location>
</feature>
<feature type="compositionally biased region" description="Low complexity" evidence="1">
    <location>
        <begin position="265"/>
        <end position="279"/>
    </location>
</feature>
<dbReference type="EMBL" id="KN846981">
    <property type="protein sequence ID" value="KIW98196.1"/>
    <property type="molecule type" value="Genomic_DNA"/>
</dbReference>
<dbReference type="RefSeq" id="XP_016624865.1">
    <property type="nucleotide sequence ID" value="XM_016759537.1"/>
</dbReference>
<feature type="compositionally biased region" description="Basic and acidic residues" evidence="1">
    <location>
        <begin position="35"/>
        <end position="57"/>
    </location>
</feature>
<feature type="compositionally biased region" description="Basic and acidic residues" evidence="1">
    <location>
        <begin position="672"/>
        <end position="687"/>
    </location>
</feature>
<feature type="compositionally biased region" description="Low complexity" evidence="1">
    <location>
        <begin position="296"/>
        <end position="321"/>
    </location>
</feature>